<dbReference type="HOGENOM" id="CLU_1740731_0_0_1"/>
<accession>A0A0C3C350</accession>
<keyword evidence="2" id="KW-0732">Signal</keyword>
<organism evidence="3 4">
    <name type="scientific">Hebeloma cylindrosporum</name>
    <dbReference type="NCBI Taxonomy" id="76867"/>
    <lineage>
        <taxon>Eukaryota</taxon>
        <taxon>Fungi</taxon>
        <taxon>Dikarya</taxon>
        <taxon>Basidiomycota</taxon>
        <taxon>Agaricomycotina</taxon>
        <taxon>Agaricomycetes</taxon>
        <taxon>Agaricomycetidae</taxon>
        <taxon>Agaricales</taxon>
        <taxon>Agaricineae</taxon>
        <taxon>Hymenogastraceae</taxon>
        <taxon>Hebeloma</taxon>
    </lineage>
</organism>
<gene>
    <name evidence="3" type="ORF">M413DRAFT_448075</name>
</gene>
<reference evidence="3 4" key="1">
    <citation type="submission" date="2014-04" db="EMBL/GenBank/DDBJ databases">
        <authorList>
            <consortium name="DOE Joint Genome Institute"/>
            <person name="Kuo A."/>
            <person name="Gay G."/>
            <person name="Dore J."/>
            <person name="Kohler A."/>
            <person name="Nagy L.G."/>
            <person name="Floudas D."/>
            <person name="Copeland A."/>
            <person name="Barry K.W."/>
            <person name="Cichocki N."/>
            <person name="Veneault-Fourrey C."/>
            <person name="LaButti K."/>
            <person name="Lindquist E.A."/>
            <person name="Lipzen A."/>
            <person name="Lundell T."/>
            <person name="Morin E."/>
            <person name="Murat C."/>
            <person name="Sun H."/>
            <person name="Tunlid A."/>
            <person name="Henrissat B."/>
            <person name="Grigoriev I.V."/>
            <person name="Hibbett D.S."/>
            <person name="Martin F."/>
            <person name="Nordberg H.P."/>
            <person name="Cantor M.N."/>
            <person name="Hua S.X."/>
        </authorList>
    </citation>
    <scope>NUCLEOTIDE SEQUENCE [LARGE SCALE GENOMIC DNA]</scope>
    <source>
        <strain evidence="4">h7</strain>
    </source>
</reference>
<evidence type="ECO:0000256" key="2">
    <source>
        <dbReference type="SAM" id="SignalP"/>
    </source>
</evidence>
<reference evidence="4" key="2">
    <citation type="submission" date="2015-01" db="EMBL/GenBank/DDBJ databases">
        <title>Evolutionary Origins and Diversification of the Mycorrhizal Mutualists.</title>
        <authorList>
            <consortium name="DOE Joint Genome Institute"/>
            <consortium name="Mycorrhizal Genomics Consortium"/>
            <person name="Kohler A."/>
            <person name="Kuo A."/>
            <person name="Nagy L.G."/>
            <person name="Floudas D."/>
            <person name="Copeland A."/>
            <person name="Barry K.W."/>
            <person name="Cichocki N."/>
            <person name="Veneault-Fourrey C."/>
            <person name="LaButti K."/>
            <person name="Lindquist E.A."/>
            <person name="Lipzen A."/>
            <person name="Lundell T."/>
            <person name="Morin E."/>
            <person name="Murat C."/>
            <person name="Riley R."/>
            <person name="Ohm R."/>
            <person name="Sun H."/>
            <person name="Tunlid A."/>
            <person name="Henrissat B."/>
            <person name="Grigoriev I.V."/>
            <person name="Hibbett D.S."/>
            <person name="Martin F."/>
        </authorList>
    </citation>
    <scope>NUCLEOTIDE SEQUENCE [LARGE SCALE GENOMIC DNA]</scope>
    <source>
        <strain evidence="4">h7</strain>
    </source>
</reference>
<name>A0A0C3C350_HEBCY</name>
<dbReference type="EMBL" id="KN831793">
    <property type="protein sequence ID" value="KIM38036.1"/>
    <property type="molecule type" value="Genomic_DNA"/>
</dbReference>
<dbReference type="AlphaFoldDB" id="A0A0C3C350"/>
<dbReference type="OrthoDB" id="3046129at2759"/>
<evidence type="ECO:0000313" key="4">
    <source>
        <dbReference type="Proteomes" id="UP000053424"/>
    </source>
</evidence>
<evidence type="ECO:0000313" key="3">
    <source>
        <dbReference type="EMBL" id="KIM38036.1"/>
    </source>
</evidence>
<feature type="chain" id="PRO_5002162238" evidence="2">
    <location>
        <begin position="23"/>
        <end position="150"/>
    </location>
</feature>
<proteinExistence type="predicted"/>
<sequence length="150" mass="16845">MKYLTPAFFASWALLVLSTAKAGPIPAMSELSQREPSDNIYDARQLYDEDSFAFARDLDFDLALERRNFERDFDESMGLEARGCGFPPCGKKKKDPERKAKYHTGNPKPETPVGEFRPLTAGKKDDYFGNWQKMTKGVDNPAAGKGKKKA</sequence>
<keyword evidence="4" id="KW-1185">Reference proteome</keyword>
<feature type="signal peptide" evidence="2">
    <location>
        <begin position="1"/>
        <end position="22"/>
    </location>
</feature>
<dbReference type="Proteomes" id="UP000053424">
    <property type="component" value="Unassembled WGS sequence"/>
</dbReference>
<feature type="region of interest" description="Disordered" evidence="1">
    <location>
        <begin position="84"/>
        <end position="150"/>
    </location>
</feature>
<protein>
    <submittedName>
        <fullName evidence="3">Uncharacterized protein</fullName>
    </submittedName>
</protein>
<evidence type="ECO:0000256" key="1">
    <source>
        <dbReference type="SAM" id="MobiDB-lite"/>
    </source>
</evidence>